<proteinExistence type="predicted"/>
<accession>A0A7W9BC87</accession>
<gene>
    <name evidence="2" type="ORF">FHS94_001400</name>
</gene>
<name>A0A7W9BC87_9SPHN</name>
<dbReference type="EMBL" id="JACIJK010000004">
    <property type="protein sequence ID" value="MBB5714564.1"/>
    <property type="molecule type" value="Genomic_DNA"/>
</dbReference>
<organism evidence="2 3">
    <name type="scientific">Sphingomonas aerophila</name>
    <dbReference type="NCBI Taxonomy" id="1344948"/>
    <lineage>
        <taxon>Bacteria</taxon>
        <taxon>Pseudomonadati</taxon>
        <taxon>Pseudomonadota</taxon>
        <taxon>Alphaproteobacteria</taxon>
        <taxon>Sphingomonadales</taxon>
        <taxon>Sphingomonadaceae</taxon>
        <taxon>Sphingomonas</taxon>
    </lineage>
</organism>
<dbReference type="AlphaFoldDB" id="A0A7W9BC87"/>
<keyword evidence="1" id="KW-1133">Transmembrane helix</keyword>
<dbReference type="Proteomes" id="UP000546200">
    <property type="component" value="Unassembled WGS sequence"/>
</dbReference>
<feature type="transmembrane region" description="Helical" evidence="1">
    <location>
        <begin position="42"/>
        <end position="61"/>
    </location>
</feature>
<keyword evidence="1" id="KW-0472">Membrane</keyword>
<evidence type="ECO:0000256" key="1">
    <source>
        <dbReference type="SAM" id="Phobius"/>
    </source>
</evidence>
<keyword evidence="3" id="KW-1185">Reference proteome</keyword>
<evidence type="ECO:0000313" key="2">
    <source>
        <dbReference type="EMBL" id="MBB5714564.1"/>
    </source>
</evidence>
<reference evidence="2 3" key="1">
    <citation type="submission" date="2020-08" db="EMBL/GenBank/DDBJ databases">
        <title>Genomic Encyclopedia of Type Strains, Phase IV (KMG-IV): sequencing the most valuable type-strain genomes for metagenomic binning, comparative biology and taxonomic classification.</title>
        <authorList>
            <person name="Goeker M."/>
        </authorList>
    </citation>
    <scope>NUCLEOTIDE SEQUENCE [LARGE SCALE GENOMIC DNA]</scope>
    <source>
        <strain evidence="2 3">DSM 100044</strain>
    </source>
</reference>
<protein>
    <submittedName>
        <fullName evidence="2">Fatty acid desaturase</fullName>
    </submittedName>
</protein>
<keyword evidence="1" id="KW-0812">Transmembrane</keyword>
<evidence type="ECO:0000313" key="3">
    <source>
        <dbReference type="Proteomes" id="UP000546200"/>
    </source>
</evidence>
<comment type="caution">
    <text evidence="2">The sequence shown here is derived from an EMBL/GenBank/DDBJ whole genome shotgun (WGS) entry which is preliminary data.</text>
</comment>
<sequence>MGTSTEKSRRYSLATRALTLFAFVAALALVFRELIYWLGGDVLASIMIVLIPLLFFVRLFAGSRDGTNA</sequence>